<accession>A0ABT4KVV7</accession>
<dbReference type="EMBL" id="JAPWGL010000001">
    <property type="protein sequence ID" value="MCZ4221998.1"/>
    <property type="molecule type" value="Genomic_DNA"/>
</dbReference>
<keyword evidence="1" id="KW-0472">Membrane</keyword>
<evidence type="ECO:0000313" key="3">
    <source>
        <dbReference type="Proteomes" id="UP001144341"/>
    </source>
</evidence>
<gene>
    <name evidence="2" type="ORF">O0931_01665</name>
</gene>
<keyword evidence="3" id="KW-1185">Reference proteome</keyword>
<keyword evidence="1" id="KW-0812">Transmembrane</keyword>
<evidence type="ECO:0000313" key="2">
    <source>
        <dbReference type="EMBL" id="MCZ4221998.1"/>
    </source>
</evidence>
<keyword evidence="1" id="KW-1133">Transmembrane helix</keyword>
<dbReference type="Proteomes" id="UP001144341">
    <property type="component" value="Unassembled WGS sequence"/>
</dbReference>
<comment type="caution">
    <text evidence="2">The sequence shown here is derived from an EMBL/GenBank/DDBJ whole genome shotgun (WGS) entry which is preliminary data.</text>
</comment>
<dbReference type="RefSeq" id="WP_269413825.1">
    <property type="nucleotide sequence ID" value="NZ_JAPWGL010000001.1"/>
</dbReference>
<name>A0ABT4KVV7_9SPHI</name>
<evidence type="ECO:0000256" key="1">
    <source>
        <dbReference type="SAM" id="Phobius"/>
    </source>
</evidence>
<proteinExistence type="predicted"/>
<sequence>MLFFLLILYGLATVGLFVAGIIMMIVAASNNTPLKPGLKLLIASVIMVIIGFGACAVILANS</sequence>
<feature type="transmembrane region" description="Helical" evidence="1">
    <location>
        <begin position="40"/>
        <end position="60"/>
    </location>
</feature>
<reference evidence="2" key="1">
    <citation type="submission" date="2022-12" db="EMBL/GenBank/DDBJ databases">
        <title>Genome sequence of SJ11.</title>
        <authorList>
            <person name="Woo H."/>
        </authorList>
    </citation>
    <scope>NUCLEOTIDE SEQUENCE</scope>
    <source>
        <strain evidence="2">SJ11</strain>
    </source>
</reference>
<feature type="transmembrane region" description="Helical" evidence="1">
    <location>
        <begin position="6"/>
        <end position="28"/>
    </location>
</feature>
<protein>
    <submittedName>
        <fullName evidence="2">Uncharacterized protein</fullName>
    </submittedName>
</protein>
<organism evidence="2 3">
    <name type="scientific">Pedobacter rhodius</name>
    <dbReference type="NCBI Taxonomy" id="3004098"/>
    <lineage>
        <taxon>Bacteria</taxon>
        <taxon>Pseudomonadati</taxon>
        <taxon>Bacteroidota</taxon>
        <taxon>Sphingobacteriia</taxon>
        <taxon>Sphingobacteriales</taxon>
        <taxon>Sphingobacteriaceae</taxon>
        <taxon>Pedobacter</taxon>
    </lineage>
</organism>